<keyword evidence="1 2" id="KW-0732">Signal</keyword>
<dbReference type="NCBIfam" id="TIGR04183">
    <property type="entry name" value="Por_Secre_tail"/>
    <property type="match status" value="1"/>
</dbReference>
<organism evidence="5 6">
    <name type="scientific">Hymenobacter cyanobacteriorum</name>
    <dbReference type="NCBI Taxonomy" id="2926463"/>
    <lineage>
        <taxon>Bacteria</taxon>
        <taxon>Pseudomonadati</taxon>
        <taxon>Bacteroidota</taxon>
        <taxon>Cytophagia</taxon>
        <taxon>Cytophagales</taxon>
        <taxon>Hymenobacteraceae</taxon>
        <taxon>Hymenobacter</taxon>
    </lineage>
</organism>
<evidence type="ECO:0000259" key="3">
    <source>
        <dbReference type="Pfam" id="PF13205"/>
    </source>
</evidence>
<evidence type="ECO:0000256" key="1">
    <source>
        <dbReference type="ARBA" id="ARBA00022729"/>
    </source>
</evidence>
<dbReference type="AlphaFoldDB" id="A0A9X1VPX9"/>
<dbReference type="SUPFAM" id="SSF69318">
    <property type="entry name" value="Integrin alpha N-terminal domain"/>
    <property type="match status" value="3"/>
</dbReference>
<dbReference type="RefSeq" id="WP_241938138.1">
    <property type="nucleotide sequence ID" value="NZ_JALBGC010000007.1"/>
</dbReference>
<evidence type="ECO:0000313" key="6">
    <source>
        <dbReference type="Proteomes" id="UP001139193"/>
    </source>
</evidence>
<feature type="domain" description="Secretion system C-terminal sorting" evidence="4">
    <location>
        <begin position="952"/>
        <end position="1028"/>
    </location>
</feature>
<feature type="signal peptide" evidence="2">
    <location>
        <begin position="1"/>
        <end position="19"/>
    </location>
</feature>
<dbReference type="PANTHER" id="PTHR46580:SF2">
    <property type="entry name" value="MAM DOMAIN-CONTAINING PROTEIN"/>
    <property type="match status" value="1"/>
</dbReference>
<dbReference type="EMBL" id="JALBGC010000007">
    <property type="protein sequence ID" value="MCI1189926.1"/>
    <property type="molecule type" value="Genomic_DNA"/>
</dbReference>
<proteinExistence type="predicted"/>
<dbReference type="Pfam" id="PF13517">
    <property type="entry name" value="FG-GAP_3"/>
    <property type="match status" value="6"/>
</dbReference>
<dbReference type="Pfam" id="PF18962">
    <property type="entry name" value="Por_Secre_tail"/>
    <property type="match status" value="1"/>
</dbReference>
<dbReference type="Pfam" id="PF13205">
    <property type="entry name" value="Big_5"/>
    <property type="match status" value="2"/>
</dbReference>
<dbReference type="InterPro" id="IPR026444">
    <property type="entry name" value="Secre_tail"/>
</dbReference>
<comment type="caution">
    <text evidence="5">The sequence shown here is derived from an EMBL/GenBank/DDBJ whole genome shotgun (WGS) entry which is preliminary data.</text>
</comment>
<dbReference type="Proteomes" id="UP001139193">
    <property type="component" value="Unassembled WGS sequence"/>
</dbReference>
<evidence type="ECO:0000256" key="2">
    <source>
        <dbReference type="SAM" id="SignalP"/>
    </source>
</evidence>
<feature type="domain" description="SbsA Ig-like" evidence="3">
    <location>
        <begin position="20"/>
        <end position="119"/>
    </location>
</feature>
<sequence length="1030" mass="102921">MKHALLFATMLLPALPGWAQAPTISTLSPARNALAVARTAPVQVTLSQPVGASSGALRVFSALRGGRLAGTSTTSGNALVFAPAQAFQPGEVVSVTVPTTVQSSAGTPLAAPHVFQFTTAASGGTGTFGNGGVIPTFTPDQRTAVGDVDGDGDLDLLVVEARFNPVVLGVRLNNGSGLYTVGSSFTVSYLPSDLDLADLDGDGDLDLFISSDGSAASVRLNNGQGVFGAGIAVAVNAYQAVAADLDGDGDLDLAATSAGGGIPGNLSVAMNGGTGSFGAATVVNAGGASKAVAVADVDGDGDLDLLSDDYFSSAVSVRLNNGSGGFGTVILAPVAGYPYIGRVQDLAVGDVDGDGDPDLAVIYDNASNVIICRSNGPSGFGNNATIAVGYRPQSIGLADLDGDGDLDLAVANGQDATMDIRMNNGTGTFAGGATLPIANSTQQVKAGDVDGDGDLDLLVASSSGIQELLNVNSLTPGPALAVTALAPVRNLRNAPRASNVALTFNQPLGNTAAIRAGLSVSSSQRGGRLAGQTTVSGSTLTFDPALDFIPGEQLSVSVTRAVRSSTAAPAQPHVYQFTAAVGGGTGVFGGTGQLPSVTAAPLAVDFDNDGDLDLVNGTSVSINNGGATFSASRSFASNPYTIGKVAMVDLDADGDLDLVSSSTYDLPTSGGFGLIGSNINNGNGTFAPLQFARMGAFAAGLAVGDVDGDGDPDAVAGYDYTKVGVVLNAGNGTFGSLGTREVGIRSSQVLLADMDGDGDLDLVATNGTAIIISRNDGYGTFDAPTTVATSNAGTLAAVDADGDGDLDLLAADGQDLSVRLNNGNATFGSRAALALVSNGGVLTFQNLLVGDVDGDGDIDAVVARAGVGNVGSYSAVMSVCLNDSAGNFGRGSDLVLGTNVTWPAPALLADLDGDGDLDLLASQWSGSMLLRLNQGTPTSRRTGAGTGAQLAVYPNPAHESLTVQLRGATTLPATPLELVNSLGQVVAQPMLNPNSQTAEVVLPIGQLAPGLYLVRLRTNVGVLSKQVVVY</sequence>
<keyword evidence="6" id="KW-1185">Reference proteome</keyword>
<dbReference type="InterPro" id="IPR028994">
    <property type="entry name" value="Integrin_alpha_N"/>
</dbReference>
<name>A0A9X1VPX9_9BACT</name>
<dbReference type="InterPro" id="IPR032812">
    <property type="entry name" value="SbsA_Ig"/>
</dbReference>
<evidence type="ECO:0000259" key="4">
    <source>
        <dbReference type="Pfam" id="PF18962"/>
    </source>
</evidence>
<dbReference type="Pfam" id="PF01839">
    <property type="entry name" value="FG-GAP"/>
    <property type="match status" value="1"/>
</dbReference>
<dbReference type="PANTHER" id="PTHR46580">
    <property type="entry name" value="SENSOR KINASE-RELATED"/>
    <property type="match status" value="1"/>
</dbReference>
<reference evidence="5" key="1">
    <citation type="submission" date="2022-03" db="EMBL/GenBank/DDBJ databases">
        <title>Bacterial whole genome sequence for Hymenobacter sp. DH14.</title>
        <authorList>
            <person name="Le V."/>
        </authorList>
    </citation>
    <scope>NUCLEOTIDE SEQUENCE</scope>
    <source>
        <strain evidence="5">DH14</strain>
    </source>
</reference>
<evidence type="ECO:0000313" key="5">
    <source>
        <dbReference type="EMBL" id="MCI1189926.1"/>
    </source>
</evidence>
<dbReference type="Gene3D" id="2.130.10.130">
    <property type="entry name" value="Integrin alpha, N-terminal"/>
    <property type="match status" value="3"/>
</dbReference>
<feature type="chain" id="PRO_5040870331" evidence="2">
    <location>
        <begin position="20"/>
        <end position="1030"/>
    </location>
</feature>
<protein>
    <submittedName>
        <fullName evidence="5">FG-GAP-like repeat-containing protein</fullName>
    </submittedName>
</protein>
<gene>
    <name evidence="5" type="ORF">MON38_21085</name>
</gene>
<feature type="domain" description="SbsA Ig-like" evidence="3">
    <location>
        <begin position="479"/>
        <end position="578"/>
    </location>
</feature>
<dbReference type="InterPro" id="IPR013517">
    <property type="entry name" value="FG-GAP"/>
</dbReference>
<accession>A0A9X1VPX9</accession>